<dbReference type="OrthoDB" id="9790239at2"/>
<comment type="caution">
    <text evidence="3">The sequence shown here is derived from an EMBL/GenBank/DDBJ whole genome shotgun (WGS) entry which is preliminary data.</text>
</comment>
<dbReference type="Proteomes" id="UP000175744">
    <property type="component" value="Unassembled WGS sequence"/>
</dbReference>
<keyword evidence="1" id="KW-0812">Transmembrane</keyword>
<reference evidence="3 4" key="1">
    <citation type="submission" date="2016-06" db="EMBL/GenBank/DDBJ databases">
        <title>Genome sequence of Clostridium acetireducens DSM 10703.</title>
        <authorList>
            <person name="Poehlein A."/>
            <person name="Fluechter S."/>
            <person name="Duerre P."/>
            <person name="Daniel R."/>
        </authorList>
    </citation>
    <scope>NUCLEOTIDE SEQUENCE [LARGE SCALE GENOMIC DNA]</scope>
    <source>
        <strain evidence="3 4">DSM 10703</strain>
    </source>
</reference>
<dbReference type="InterPro" id="IPR004509">
    <property type="entry name" value="Competence_ComEA_HhH"/>
</dbReference>
<proteinExistence type="predicted"/>
<dbReference type="SUPFAM" id="SSF142984">
    <property type="entry name" value="Nqo1 middle domain-like"/>
    <property type="match status" value="1"/>
</dbReference>
<feature type="domain" description="Helix-hairpin-helix DNA-binding motif class 1" evidence="2">
    <location>
        <begin position="143"/>
        <end position="162"/>
    </location>
</feature>
<keyword evidence="1" id="KW-1133">Transmembrane helix</keyword>
<dbReference type="GO" id="GO:0015627">
    <property type="term" value="C:type II protein secretion system complex"/>
    <property type="evidence" value="ECO:0007669"/>
    <property type="project" value="TreeGrafter"/>
</dbReference>
<sequence length="196" mass="22172">MNLRERKKLIGSIVILAVFFMFLIVGYFISKPNKNLESKDMFVDNNIVNNEKVDKNITVYINGQVKSPGVYALKDGSRVKDLIEKSGGFTENADNLKINLAKKLKDEEYVYVDDKNSSSKSRSSISPNSKDEIVVNINSASKEELKTIPGIGDVTAQKIIDYREKNGDFSSIEDIKKIDRIGEKTFQKIKDKIDIR</sequence>
<dbReference type="InterPro" id="IPR003583">
    <property type="entry name" value="Hlx-hairpin-Hlx_DNA-bd_motif"/>
</dbReference>
<dbReference type="GO" id="GO:0015628">
    <property type="term" value="P:protein secretion by the type II secretion system"/>
    <property type="evidence" value="ECO:0007669"/>
    <property type="project" value="TreeGrafter"/>
</dbReference>
<keyword evidence="4" id="KW-1185">Reference proteome</keyword>
<dbReference type="EMBL" id="LZFO01000004">
    <property type="protein sequence ID" value="OFI07204.1"/>
    <property type="molecule type" value="Genomic_DNA"/>
</dbReference>
<name>A0A1E8F1Y1_9CLOT</name>
<dbReference type="InterPro" id="IPR051675">
    <property type="entry name" value="Endo/Exo/Phosphatase_dom_1"/>
</dbReference>
<dbReference type="NCBIfam" id="TIGR00426">
    <property type="entry name" value="competence protein ComEA helix-hairpin-helix repeat region"/>
    <property type="match status" value="1"/>
</dbReference>
<accession>A0A1E8F1Y1</accession>
<dbReference type="PANTHER" id="PTHR21180:SF32">
    <property type="entry name" value="ENDONUCLEASE_EXONUCLEASE_PHOSPHATASE FAMILY DOMAIN-CONTAINING PROTEIN 1"/>
    <property type="match status" value="1"/>
</dbReference>
<protein>
    <submittedName>
        <fullName evidence="3">ComE operon protein 1</fullName>
    </submittedName>
</protein>
<dbReference type="AlphaFoldDB" id="A0A1E8F1Y1"/>
<dbReference type="PANTHER" id="PTHR21180">
    <property type="entry name" value="ENDONUCLEASE/EXONUCLEASE/PHOSPHATASE FAMILY DOMAIN-CONTAINING PROTEIN 1"/>
    <property type="match status" value="1"/>
</dbReference>
<dbReference type="Pfam" id="PF12836">
    <property type="entry name" value="HHH_3"/>
    <property type="match status" value="1"/>
</dbReference>
<dbReference type="Gene3D" id="1.10.150.310">
    <property type="entry name" value="Tex RuvX-like domain-like"/>
    <property type="match status" value="1"/>
</dbReference>
<keyword evidence="1" id="KW-0472">Membrane</keyword>
<evidence type="ECO:0000256" key="1">
    <source>
        <dbReference type="SAM" id="Phobius"/>
    </source>
</evidence>
<dbReference type="InterPro" id="IPR019554">
    <property type="entry name" value="Soluble_ligand-bd"/>
</dbReference>
<dbReference type="STRING" id="1121290.CLAOCE_03950"/>
<dbReference type="SMART" id="SM00278">
    <property type="entry name" value="HhH1"/>
    <property type="match status" value="2"/>
</dbReference>
<evidence type="ECO:0000259" key="2">
    <source>
        <dbReference type="SMART" id="SM00278"/>
    </source>
</evidence>
<gene>
    <name evidence="3" type="primary">comEA</name>
    <name evidence="3" type="ORF">CLOACE_03950</name>
</gene>
<dbReference type="GO" id="GO:0006281">
    <property type="term" value="P:DNA repair"/>
    <property type="evidence" value="ECO:0007669"/>
    <property type="project" value="InterPro"/>
</dbReference>
<dbReference type="SUPFAM" id="SSF47781">
    <property type="entry name" value="RuvA domain 2-like"/>
    <property type="match status" value="1"/>
</dbReference>
<dbReference type="RefSeq" id="WP_070109366.1">
    <property type="nucleotide sequence ID" value="NZ_LZFO01000004.1"/>
</dbReference>
<dbReference type="GO" id="GO:0003677">
    <property type="term" value="F:DNA binding"/>
    <property type="evidence" value="ECO:0007669"/>
    <property type="project" value="InterPro"/>
</dbReference>
<feature type="domain" description="Helix-hairpin-helix DNA-binding motif class 1" evidence="2">
    <location>
        <begin position="173"/>
        <end position="192"/>
    </location>
</feature>
<dbReference type="Pfam" id="PF10531">
    <property type="entry name" value="SLBB"/>
    <property type="match status" value="1"/>
</dbReference>
<evidence type="ECO:0000313" key="4">
    <source>
        <dbReference type="Proteomes" id="UP000175744"/>
    </source>
</evidence>
<evidence type="ECO:0000313" key="3">
    <source>
        <dbReference type="EMBL" id="OFI07204.1"/>
    </source>
</evidence>
<dbReference type="PATRIC" id="fig|1121290.3.peg.401"/>
<dbReference type="InterPro" id="IPR010994">
    <property type="entry name" value="RuvA_2-like"/>
</dbReference>
<dbReference type="Gene3D" id="3.10.560.10">
    <property type="entry name" value="Outer membrane lipoprotein wza domain like"/>
    <property type="match status" value="1"/>
</dbReference>
<organism evidence="3 4">
    <name type="scientific">Clostridium acetireducens DSM 10703</name>
    <dbReference type="NCBI Taxonomy" id="1121290"/>
    <lineage>
        <taxon>Bacteria</taxon>
        <taxon>Bacillati</taxon>
        <taxon>Bacillota</taxon>
        <taxon>Clostridia</taxon>
        <taxon>Eubacteriales</taxon>
        <taxon>Clostridiaceae</taxon>
        <taxon>Clostridium</taxon>
    </lineage>
</organism>
<feature type="transmembrane region" description="Helical" evidence="1">
    <location>
        <begin position="9"/>
        <end position="29"/>
    </location>
</feature>